<dbReference type="AlphaFoldDB" id="A0A3B0C7T8"/>
<comment type="caution">
    <text evidence="1">The sequence shown here is derived from an EMBL/GenBank/DDBJ whole genome shotgun (WGS) entry which is preliminary data.</text>
</comment>
<dbReference type="Proteomes" id="UP000276603">
    <property type="component" value="Unassembled WGS sequence"/>
</dbReference>
<gene>
    <name evidence="1" type="ORF">D7Z94_10480</name>
</gene>
<accession>A0A3B0C7T8</accession>
<evidence type="ECO:0000313" key="2">
    <source>
        <dbReference type="Proteomes" id="UP000276603"/>
    </source>
</evidence>
<organism evidence="1 2">
    <name type="scientific">Ulvibacterium marinum</name>
    <dbReference type="NCBI Taxonomy" id="2419782"/>
    <lineage>
        <taxon>Bacteria</taxon>
        <taxon>Pseudomonadati</taxon>
        <taxon>Bacteroidota</taxon>
        <taxon>Flavobacteriia</taxon>
        <taxon>Flavobacteriales</taxon>
        <taxon>Flavobacteriaceae</taxon>
        <taxon>Ulvibacterium</taxon>
    </lineage>
</organism>
<evidence type="ECO:0000313" key="1">
    <source>
        <dbReference type="EMBL" id="RKN81350.1"/>
    </source>
</evidence>
<dbReference type="RefSeq" id="WP_120711509.1">
    <property type="nucleotide sequence ID" value="NZ_RBCJ01000002.1"/>
</dbReference>
<reference evidence="1 2" key="1">
    <citation type="submission" date="2018-10" db="EMBL/GenBank/DDBJ databases">
        <title>Ulvibacterium marinum gen. nov., sp. nov., a novel marine bacterium of the family Flavobacteriaceae, isolated from a culture of the green alga Ulva prolifera.</title>
        <authorList>
            <person name="Zhang Z."/>
        </authorList>
    </citation>
    <scope>NUCLEOTIDE SEQUENCE [LARGE SCALE GENOMIC DNA]</scope>
    <source>
        <strain evidence="1 2">CCMM003</strain>
    </source>
</reference>
<dbReference type="EMBL" id="RBCJ01000002">
    <property type="protein sequence ID" value="RKN81350.1"/>
    <property type="molecule type" value="Genomic_DNA"/>
</dbReference>
<keyword evidence="2" id="KW-1185">Reference proteome</keyword>
<dbReference type="OrthoDB" id="1451860at2"/>
<sequence length="105" mass="11822">MKSGMAKIEVQNSFCTRCSGKIKIELLKIENITNVYLYPFDSLVVFNFVRANELSTALNTLTALGYPQKGERINMKNYVHPWCKCSENRGEALFHSSLVGLTKTG</sequence>
<proteinExistence type="predicted"/>
<evidence type="ECO:0008006" key="3">
    <source>
        <dbReference type="Google" id="ProtNLM"/>
    </source>
</evidence>
<protein>
    <recommendedName>
        <fullName evidence="3">HMA domain-containing protein</fullName>
    </recommendedName>
</protein>
<name>A0A3B0C7T8_9FLAO</name>